<feature type="compositionally biased region" description="Gly residues" evidence="1">
    <location>
        <begin position="190"/>
        <end position="199"/>
    </location>
</feature>
<reference evidence="3" key="1">
    <citation type="submission" date="2021-03" db="EMBL/GenBank/DDBJ databases">
        <title>Comparative genomics and phylogenomic investigation of the class Geoglossomycetes provide insights into ecological specialization and systematics.</title>
        <authorList>
            <person name="Melie T."/>
            <person name="Pirro S."/>
            <person name="Miller A.N."/>
            <person name="Quandt A."/>
        </authorList>
    </citation>
    <scope>NUCLEOTIDE SEQUENCE</scope>
    <source>
        <strain evidence="3">GBOQ0MN5Z8</strain>
    </source>
</reference>
<feature type="region of interest" description="Disordered" evidence="1">
    <location>
        <begin position="332"/>
        <end position="411"/>
    </location>
</feature>
<organism evidence="3 4">
    <name type="scientific">Glutinoglossum americanum</name>
    <dbReference type="NCBI Taxonomy" id="1670608"/>
    <lineage>
        <taxon>Eukaryota</taxon>
        <taxon>Fungi</taxon>
        <taxon>Dikarya</taxon>
        <taxon>Ascomycota</taxon>
        <taxon>Pezizomycotina</taxon>
        <taxon>Geoglossomycetes</taxon>
        <taxon>Geoglossales</taxon>
        <taxon>Geoglossaceae</taxon>
        <taxon>Glutinoglossum</taxon>
    </lineage>
</organism>
<keyword evidence="2" id="KW-0472">Membrane</keyword>
<comment type="caution">
    <text evidence="3">The sequence shown here is derived from an EMBL/GenBank/DDBJ whole genome shotgun (WGS) entry which is preliminary data.</text>
</comment>
<keyword evidence="2" id="KW-0812">Transmembrane</keyword>
<feature type="compositionally biased region" description="Low complexity" evidence="1">
    <location>
        <begin position="200"/>
        <end position="209"/>
    </location>
</feature>
<feature type="transmembrane region" description="Helical" evidence="2">
    <location>
        <begin position="224"/>
        <end position="247"/>
    </location>
</feature>
<feature type="region of interest" description="Disordered" evidence="1">
    <location>
        <begin position="150"/>
        <end position="216"/>
    </location>
</feature>
<evidence type="ECO:0000256" key="2">
    <source>
        <dbReference type="SAM" id="Phobius"/>
    </source>
</evidence>
<name>A0A9P8HWX7_9PEZI</name>
<evidence type="ECO:0000313" key="4">
    <source>
        <dbReference type="Proteomes" id="UP000698800"/>
    </source>
</evidence>
<sequence length="411" mass="41730">MEHPLKRQRLSRAARRGAIGGGDGSSSIKSHMASSDDDEGMERGDLHFVERQYRTPHVVKDVYVDRADAIGARHWGLNRRIAQDSPAAPTDAVTVVVAVADTASTQAADASSTVSSDPSPQLPTVPSVPAFPTFTLPTVPAYPFTTTSPPTISPTASSNFSSFGNSTSSETSAASSTDTGSSSSTASSGNGFGGGGPGNSGASSTPTSGAGSGSGTGPGIREPAVIGGLVGGLAGVALILILVLLIIRSKKAKLRRHTMEPAVTGGPSSDLSGSWFGLAGLLKRFRPAPPQVETSEATSSGEKRFYKVSGRKIPSVLGGGGGDGFGGGYDKETLGGPHDPYGAGPSGDRGGLGGSGTIIATRPSPARTPVISHSPTRESLQGRPLRPFRDGLGRSHPSEDGSKASRFVEDV</sequence>
<feature type="compositionally biased region" description="Gly residues" evidence="1">
    <location>
        <begin position="344"/>
        <end position="356"/>
    </location>
</feature>
<evidence type="ECO:0000313" key="3">
    <source>
        <dbReference type="EMBL" id="KAH0541360.1"/>
    </source>
</evidence>
<feature type="compositionally biased region" description="Basic residues" evidence="1">
    <location>
        <begin position="1"/>
        <end position="15"/>
    </location>
</feature>
<accession>A0A9P8HWX7</accession>
<dbReference type="Proteomes" id="UP000698800">
    <property type="component" value="Unassembled WGS sequence"/>
</dbReference>
<feature type="compositionally biased region" description="Low complexity" evidence="1">
    <location>
        <begin position="150"/>
        <end position="189"/>
    </location>
</feature>
<evidence type="ECO:0000256" key="1">
    <source>
        <dbReference type="SAM" id="MobiDB-lite"/>
    </source>
</evidence>
<feature type="compositionally biased region" description="Basic and acidic residues" evidence="1">
    <location>
        <begin position="387"/>
        <end position="411"/>
    </location>
</feature>
<feature type="compositionally biased region" description="Low complexity" evidence="1">
    <location>
        <begin position="105"/>
        <end position="119"/>
    </location>
</feature>
<proteinExistence type="predicted"/>
<keyword evidence="2" id="KW-1133">Transmembrane helix</keyword>
<keyword evidence="4" id="KW-1185">Reference proteome</keyword>
<protein>
    <submittedName>
        <fullName evidence="3">Uncharacterized protein</fullName>
    </submittedName>
</protein>
<dbReference type="EMBL" id="JAGHQL010000081">
    <property type="protein sequence ID" value="KAH0541360.1"/>
    <property type="molecule type" value="Genomic_DNA"/>
</dbReference>
<dbReference type="OrthoDB" id="5421784at2759"/>
<dbReference type="AlphaFoldDB" id="A0A9P8HWX7"/>
<feature type="region of interest" description="Disordered" evidence="1">
    <location>
        <begin position="105"/>
        <end position="130"/>
    </location>
</feature>
<gene>
    <name evidence="3" type="ORF">FGG08_004198</name>
</gene>
<feature type="region of interest" description="Disordered" evidence="1">
    <location>
        <begin position="1"/>
        <end position="44"/>
    </location>
</feature>